<reference evidence="3" key="1">
    <citation type="submission" date="2021-09" db="EMBL/GenBank/DDBJ databases">
        <authorList>
            <consortium name="AG Swart"/>
            <person name="Singh M."/>
            <person name="Singh A."/>
            <person name="Seah K."/>
            <person name="Emmerich C."/>
        </authorList>
    </citation>
    <scope>NUCLEOTIDE SEQUENCE</scope>
    <source>
        <strain evidence="3">ATCC30299</strain>
    </source>
</reference>
<accession>A0AAU9JLV3</accession>
<evidence type="ECO:0000313" key="3">
    <source>
        <dbReference type="EMBL" id="CAG9325170.1"/>
    </source>
</evidence>
<feature type="region of interest" description="Disordered" evidence="2">
    <location>
        <begin position="636"/>
        <end position="661"/>
    </location>
</feature>
<feature type="coiled-coil region" evidence="1">
    <location>
        <begin position="135"/>
        <end position="281"/>
    </location>
</feature>
<proteinExistence type="predicted"/>
<feature type="compositionally biased region" description="Polar residues" evidence="2">
    <location>
        <begin position="530"/>
        <end position="546"/>
    </location>
</feature>
<evidence type="ECO:0000256" key="2">
    <source>
        <dbReference type="SAM" id="MobiDB-lite"/>
    </source>
</evidence>
<keyword evidence="4" id="KW-1185">Reference proteome</keyword>
<dbReference type="AlphaFoldDB" id="A0AAU9JLV3"/>
<gene>
    <name evidence="3" type="ORF">BSTOLATCC_MIC37916</name>
</gene>
<feature type="region of interest" description="Disordered" evidence="2">
    <location>
        <begin position="674"/>
        <end position="695"/>
    </location>
</feature>
<comment type="caution">
    <text evidence="3">The sequence shown here is derived from an EMBL/GenBank/DDBJ whole genome shotgun (WGS) entry which is preliminary data.</text>
</comment>
<protein>
    <submittedName>
        <fullName evidence="3">Uncharacterized protein</fullName>
    </submittedName>
</protein>
<dbReference type="Proteomes" id="UP001162131">
    <property type="component" value="Unassembled WGS sequence"/>
</dbReference>
<evidence type="ECO:0000313" key="4">
    <source>
        <dbReference type="Proteomes" id="UP001162131"/>
    </source>
</evidence>
<evidence type="ECO:0000256" key="1">
    <source>
        <dbReference type="SAM" id="Coils"/>
    </source>
</evidence>
<organism evidence="3 4">
    <name type="scientific">Blepharisma stoltei</name>
    <dbReference type="NCBI Taxonomy" id="1481888"/>
    <lineage>
        <taxon>Eukaryota</taxon>
        <taxon>Sar</taxon>
        <taxon>Alveolata</taxon>
        <taxon>Ciliophora</taxon>
        <taxon>Postciliodesmatophora</taxon>
        <taxon>Heterotrichea</taxon>
        <taxon>Heterotrichida</taxon>
        <taxon>Blepharismidae</taxon>
        <taxon>Blepharisma</taxon>
    </lineage>
</organism>
<keyword evidence="1" id="KW-0175">Coiled coil</keyword>
<feature type="coiled-coil region" evidence="1">
    <location>
        <begin position="371"/>
        <end position="405"/>
    </location>
</feature>
<feature type="region of interest" description="Disordered" evidence="2">
    <location>
        <begin position="1"/>
        <end position="32"/>
    </location>
</feature>
<sequence length="732" mass="84459">MEEEYESDFVSDSGSSIEEVSIELNKDKPEEDADVYESDFEASSTVHDLPKPISTFKAGIETQKQEINRPIQILISPKDNKEAKATFFLTETNEEYLFESKSKFNKDTVKKEENVASHKSLPQVPNRTSPRKETFVDLERQNANLKLELQILNGKLNSVLDALSRKKNYSKIYDSNRTAYDELKNAQKMLASYKKEYSRMEAKLNKLMKTDYLPELRQIVERKKERLKQLEEQKISLNRKLHIENVKVHEPDVLKNAVEDYAHYTNKRNELADEISALESESAKNQKLLEETNYTESVLSEKYKKLQEISEYYEIDLKKSQKEKNEKLQKHYEKLQLTLNVKTKCYDNEIKILAQRETGLQIELKTLGASQREMSLDLENCLIKLKQLNNEAKELLNSCKGTDLESIFSNVEIYEETKLESFLQQQNSQESVKKHFKNPSNMEQSIPQISKTVEKNAIPEFSYASPAPQEKKSAINSKPIFDIKTKPDFNFRISPDSKDFANSPPLEIKTEPSLKSNLHIKEPDFLKGSEPSSLFETPNTQVTEKSSNIPDFLKPVELIPPKKSSFIEKEFKFDNYNTNKKEDALRNNNDLPDFLKPKENPILSPVNQGKLLRPHDGEFQEEKNLIKIEETKNNGPLIGIASKTGRDRSHLFENKKNDQNVDIRIPENKEINLESNNSFAKRQRPQPFVDEYSNSHKMDPPKAIWLSDLQSNVSTSTLSSKAKPIPDFLADL</sequence>
<dbReference type="EMBL" id="CAJZBQ010000037">
    <property type="protein sequence ID" value="CAG9325170.1"/>
    <property type="molecule type" value="Genomic_DNA"/>
</dbReference>
<feature type="region of interest" description="Disordered" evidence="2">
    <location>
        <begin position="527"/>
        <end position="546"/>
    </location>
</feature>
<name>A0AAU9JLV3_9CILI</name>
<feature type="compositionally biased region" description="Basic and acidic residues" evidence="2">
    <location>
        <begin position="644"/>
        <end position="661"/>
    </location>
</feature>